<dbReference type="GO" id="GO:0006606">
    <property type="term" value="P:protein import into nucleus"/>
    <property type="evidence" value="ECO:0007669"/>
    <property type="project" value="TreeGrafter"/>
</dbReference>
<dbReference type="PANTHER" id="PTHR12363">
    <property type="entry name" value="TRANSPORTIN 3 AND IMPORTIN 13"/>
    <property type="match status" value="1"/>
</dbReference>
<dbReference type="EMBL" id="CP001669">
    <property type="protein sequence ID" value="AFZ79527.1"/>
    <property type="molecule type" value="Genomic_DNA"/>
</dbReference>
<dbReference type="PANTHER" id="PTHR12363:SF33">
    <property type="entry name" value="IMPORTIN-13"/>
    <property type="match status" value="1"/>
</dbReference>
<evidence type="ECO:0000256" key="3">
    <source>
        <dbReference type="ARBA" id="ARBA00022448"/>
    </source>
</evidence>
<dbReference type="VEuPathDB" id="PiroplasmaDB:BEWA_023760"/>
<dbReference type="GeneID" id="15807186"/>
<evidence type="ECO:0000256" key="1">
    <source>
        <dbReference type="ARBA" id="ARBA00004123"/>
    </source>
</evidence>
<reference evidence="5 6" key="1">
    <citation type="journal article" date="2012" name="BMC Genomics">
        <title>Comparative genomic analysis and phylogenetic position of Theileria equi.</title>
        <authorList>
            <person name="Kappmeyer L.S."/>
            <person name="Thiagarajan M."/>
            <person name="Herndon D.R."/>
            <person name="Ramsay J.D."/>
            <person name="Caler E."/>
            <person name="Djikeng A."/>
            <person name="Gillespie J.J."/>
            <person name="Lau A.O."/>
            <person name="Roalson E.H."/>
            <person name="Silva J.C."/>
            <person name="Silva M.G."/>
            <person name="Suarez C.E."/>
            <person name="Ueti M.W."/>
            <person name="Nene V.M."/>
            <person name="Mealey R.H."/>
            <person name="Knowles D.P."/>
            <person name="Brayton K.A."/>
        </authorList>
    </citation>
    <scope>NUCLEOTIDE SEQUENCE [LARGE SCALE GENOMIC DNA]</scope>
    <source>
        <strain evidence="5 6">WA</strain>
    </source>
</reference>
<dbReference type="InterPro" id="IPR058537">
    <property type="entry name" value="TPR_TNPO3_IPO13_4th"/>
</dbReference>
<dbReference type="eggNOG" id="KOG2081">
    <property type="taxonomic scope" value="Eukaryota"/>
</dbReference>
<comment type="similarity">
    <text evidence="2">Belongs to the importin beta family.</text>
</comment>
<proteinExistence type="inferred from homology"/>
<dbReference type="AlphaFoldDB" id="L0AV88"/>
<gene>
    <name evidence="5" type="ORF">BEWA_023760</name>
</gene>
<evidence type="ECO:0000313" key="5">
    <source>
        <dbReference type="EMBL" id="AFZ79527.1"/>
    </source>
</evidence>
<evidence type="ECO:0000313" key="6">
    <source>
        <dbReference type="Proteomes" id="UP000031512"/>
    </source>
</evidence>
<dbReference type="Proteomes" id="UP000031512">
    <property type="component" value="Chromosome 1"/>
</dbReference>
<comment type="subcellular location">
    <subcellularLocation>
        <location evidence="1">Nucleus</location>
    </subcellularLocation>
</comment>
<dbReference type="Gene3D" id="1.25.10.10">
    <property type="entry name" value="Leucine-rich Repeat Variant"/>
    <property type="match status" value="1"/>
</dbReference>
<name>L0AV88_THEEQ</name>
<evidence type="ECO:0008006" key="7">
    <source>
        <dbReference type="Google" id="ProtNLM"/>
    </source>
</evidence>
<dbReference type="InterPro" id="IPR016024">
    <property type="entry name" value="ARM-type_fold"/>
</dbReference>
<dbReference type="OrthoDB" id="435593at2759"/>
<sequence length="857" mass="97266">MVEHWESPVESFINCYKTERLTLKGVLFLIETLPEETTNGRLIMIPELHSKVNIKLKNEYAKAVDFLFSLRKSSTDFANTGNILRCWHNWRRFDTFSSNGEICRLFLEDCLTIIKHPNMRGHGLDDEIYEVAINCMIDVLQECAYLSSRDTAGGINSYEDYDDVQYSKRRYADLQHIQKACFEACIGDLLQHLSASFASSDVFLYSNLSRVYANLLDSLHFSLSDSNDAQLLKLIHAIIHFIELPYCLIYAQSGIENVINPFDPSYNRAAAREAVFDRTSSSEFDEESASIAQKAVFVLCDILSRHNTAVESIKSICNEILDIFLLISITPPIQPLVEYELYIRDSLEIFHELARIIPGGTMYEHIHAHTIGHAKFQSSPIFLESALRILGPIIEKIDIKRNIHLLDSIHTIVNILEGHCSLPCIRFLGDIRRVFLLDGTEILLERVLRVLHRSLQSSSEDDRYEAVQSISSLCYYIKLEKLQNRETVLHMLVGCMEIMRDNESLLSILLEGIALASCDLATDDIQHVIAKVSMPWIEAIEGNTLSTPQVRILVDRMTSLVRNLSNRPGIAIISGRILPLLLELLKRHHEDADSVECICRCIKHCARCMNMQFAGHIPLLVATISQVAGQKMFGTYLYLVEWLHGIFYTTPKGSKVFNGHTVTPENLESISTLYHLLTRSTLEILKLSQMADVEDMIEDFYGLQAQFILHTKFAYEETELADQIVSISATCMAIRKPQCVFSFWESLLKRGKEVKTLENIALKYLGAAAASAFRILASGCPKSTEHYIEDFTISIVDRFGRDCLPFLEQALDQLPPAIISDSKKKNSLLESLLGSRTKSTVHHIHKLSSQLAMRNRF</sequence>
<organism evidence="5 6">
    <name type="scientific">Theileria equi strain WA</name>
    <dbReference type="NCBI Taxonomy" id="1537102"/>
    <lineage>
        <taxon>Eukaryota</taxon>
        <taxon>Sar</taxon>
        <taxon>Alveolata</taxon>
        <taxon>Apicomplexa</taxon>
        <taxon>Aconoidasida</taxon>
        <taxon>Piroplasmida</taxon>
        <taxon>Theileriidae</taxon>
        <taxon>Theileria</taxon>
    </lineage>
</organism>
<dbReference type="RefSeq" id="XP_004829193.1">
    <property type="nucleotide sequence ID" value="XM_004829136.1"/>
</dbReference>
<dbReference type="InterPro" id="IPR011989">
    <property type="entry name" value="ARM-like"/>
</dbReference>
<dbReference type="SUPFAM" id="SSF48371">
    <property type="entry name" value="ARM repeat"/>
    <property type="match status" value="1"/>
</dbReference>
<keyword evidence="4" id="KW-0539">Nucleus</keyword>
<accession>L0AV88</accession>
<keyword evidence="3" id="KW-0813">Transport</keyword>
<dbReference type="KEGG" id="beq:BEWA_023760"/>
<dbReference type="Pfam" id="PF24139">
    <property type="entry name" value="TPR_TNPO3_IPO13_4th"/>
    <property type="match status" value="1"/>
</dbReference>
<evidence type="ECO:0000256" key="4">
    <source>
        <dbReference type="ARBA" id="ARBA00023242"/>
    </source>
</evidence>
<protein>
    <recommendedName>
        <fullName evidence="7">Exportin-1/Importin-beta-like domain-containing protein</fullName>
    </recommendedName>
</protein>
<keyword evidence="6" id="KW-1185">Reference proteome</keyword>
<dbReference type="GO" id="GO:0005634">
    <property type="term" value="C:nucleus"/>
    <property type="evidence" value="ECO:0007669"/>
    <property type="project" value="UniProtKB-SubCell"/>
</dbReference>
<dbReference type="GO" id="GO:0005737">
    <property type="term" value="C:cytoplasm"/>
    <property type="evidence" value="ECO:0007669"/>
    <property type="project" value="TreeGrafter"/>
</dbReference>
<evidence type="ECO:0000256" key="2">
    <source>
        <dbReference type="ARBA" id="ARBA00007991"/>
    </source>
</evidence>
<dbReference type="STRING" id="1537102.L0AV88"/>
<dbReference type="InterPro" id="IPR051345">
    <property type="entry name" value="Importin_beta-like_NTR"/>
</dbReference>